<dbReference type="AlphaFoldDB" id="K1S6B0"/>
<evidence type="ECO:0000313" key="2">
    <source>
        <dbReference type="EMBL" id="EKC52973.1"/>
    </source>
</evidence>
<gene>
    <name evidence="2" type="ORF">OBE_12825</name>
</gene>
<evidence type="ECO:0008006" key="3">
    <source>
        <dbReference type="Google" id="ProtNLM"/>
    </source>
</evidence>
<evidence type="ECO:0000256" key="1">
    <source>
        <dbReference type="SAM" id="Phobius"/>
    </source>
</evidence>
<name>K1S6B0_9ZZZZ</name>
<accession>K1S6B0</accession>
<reference evidence="2" key="1">
    <citation type="journal article" date="2013" name="Environ. Microbiol.">
        <title>Microbiota from the distal guts of lean and obese adolescents exhibit partial functional redundancy besides clear differences in community structure.</title>
        <authorList>
            <person name="Ferrer M."/>
            <person name="Ruiz A."/>
            <person name="Lanza F."/>
            <person name="Haange S.B."/>
            <person name="Oberbach A."/>
            <person name="Till H."/>
            <person name="Bargiela R."/>
            <person name="Campoy C."/>
            <person name="Segura M.T."/>
            <person name="Richter M."/>
            <person name="von Bergen M."/>
            <person name="Seifert J."/>
            <person name="Suarez A."/>
        </authorList>
    </citation>
    <scope>NUCLEOTIDE SEQUENCE</scope>
</reference>
<protein>
    <recommendedName>
        <fullName evidence="3">MotA/TolQ/ExbB proton channel domain-containing protein</fullName>
    </recommendedName>
</protein>
<keyword evidence="1" id="KW-0472">Membrane</keyword>
<comment type="caution">
    <text evidence="2">The sequence shown here is derived from an EMBL/GenBank/DDBJ whole genome shotgun (WGS) entry which is preliminary data.</text>
</comment>
<keyword evidence="1" id="KW-0812">Transmembrane</keyword>
<sequence length="132" mass="15246">RMKMVIEVLTKYNININDPELLDMLINEAKYAQIHCDYLAPLIKPFKTLGAITIPIIAFVAQKIDEAATQDEMITMAAQAITLILLIFSLIFLLTPTIKELLYIDYNKYNEFIYDMRQIKLFYAKEDSSSTN</sequence>
<organism evidence="2">
    <name type="scientific">human gut metagenome</name>
    <dbReference type="NCBI Taxonomy" id="408170"/>
    <lineage>
        <taxon>unclassified sequences</taxon>
        <taxon>metagenomes</taxon>
        <taxon>organismal metagenomes</taxon>
    </lineage>
</organism>
<dbReference type="EMBL" id="AJWZ01008848">
    <property type="protein sequence ID" value="EKC52973.1"/>
    <property type="molecule type" value="Genomic_DNA"/>
</dbReference>
<feature type="transmembrane region" description="Helical" evidence="1">
    <location>
        <begin position="73"/>
        <end position="94"/>
    </location>
</feature>
<proteinExistence type="predicted"/>
<feature type="non-terminal residue" evidence="2">
    <location>
        <position position="1"/>
    </location>
</feature>
<keyword evidence="1" id="KW-1133">Transmembrane helix</keyword>